<dbReference type="EMBL" id="LSSL01002752">
    <property type="protein sequence ID" value="OLY81129.1"/>
    <property type="molecule type" value="Genomic_DNA"/>
</dbReference>
<evidence type="ECO:0000256" key="4">
    <source>
        <dbReference type="ARBA" id="ARBA00019827"/>
    </source>
</evidence>
<keyword evidence="10" id="KW-1185">Reference proteome</keyword>
<proteinExistence type="inferred from homology"/>
<evidence type="ECO:0000313" key="9">
    <source>
        <dbReference type="EMBL" id="OLY81129.1"/>
    </source>
</evidence>
<evidence type="ECO:0000256" key="2">
    <source>
        <dbReference type="ARBA" id="ARBA00006916"/>
    </source>
</evidence>
<dbReference type="PANTHER" id="PTHR33911:SF1">
    <property type="entry name" value="RRNA-PROCESSING PROTEIN EFG1"/>
    <property type="match status" value="1"/>
</dbReference>
<dbReference type="InterPro" id="IPR050786">
    <property type="entry name" value="EFG1_rRNA-proc"/>
</dbReference>
<keyword evidence="6" id="KW-0175">Coiled coil</keyword>
<feature type="region of interest" description="Disordered" evidence="8">
    <location>
        <begin position="106"/>
        <end position="129"/>
    </location>
</feature>
<keyword evidence="7" id="KW-0539">Nucleus</keyword>
<name>A0A1R0GW70_9FUNG</name>
<dbReference type="GO" id="GO:0005730">
    <property type="term" value="C:nucleolus"/>
    <property type="evidence" value="ECO:0007669"/>
    <property type="project" value="UniProtKB-SubCell"/>
</dbReference>
<evidence type="ECO:0000256" key="7">
    <source>
        <dbReference type="ARBA" id="ARBA00023242"/>
    </source>
</evidence>
<evidence type="ECO:0000256" key="6">
    <source>
        <dbReference type="ARBA" id="ARBA00023054"/>
    </source>
</evidence>
<evidence type="ECO:0000256" key="3">
    <source>
        <dbReference type="ARBA" id="ARBA00018689"/>
    </source>
</evidence>
<comment type="similarity">
    <text evidence="2">Belongs to the EFG1 family.</text>
</comment>
<evidence type="ECO:0000313" key="10">
    <source>
        <dbReference type="Proteomes" id="UP000187455"/>
    </source>
</evidence>
<reference evidence="9 10" key="1">
    <citation type="journal article" date="2016" name="Mol. Biol. Evol.">
        <title>Genome-Wide Survey of Gut Fungi (Harpellales) Reveals the First Horizontally Transferred Ubiquitin Gene from a Mosquito Host.</title>
        <authorList>
            <person name="Wang Y."/>
            <person name="White M.M."/>
            <person name="Kvist S."/>
            <person name="Moncalvo J.M."/>
        </authorList>
    </citation>
    <scope>NUCLEOTIDE SEQUENCE [LARGE SCALE GENOMIC DNA]</scope>
    <source>
        <strain evidence="9 10">ALG-7-W6</strain>
    </source>
</reference>
<evidence type="ECO:0000256" key="1">
    <source>
        <dbReference type="ARBA" id="ARBA00004604"/>
    </source>
</evidence>
<keyword evidence="5" id="KW-0698">rRNA processing</keyword>
<dbReference type="Pfam" id="PF10153">
    <property type="entry name" value="Efg1"/>
    <property type="match status" value="1"/>
</dbReference>
<dbReference type="GO" id="GO:0000462">
    <property type="term" value="P:maturation of SSU-rRNA from tricistronic rRNA transcript (SSU-rRNA, 5.8S rRNA, LSU-rRNA)"/>
    <property type="evidence" value="ECO:0007669"/>
    <property type="project" value="TreeGrafter"/>
</dbReference>
<dbReference type="OrthoDB" id="47732at2759"/>
<organism evidence="9 10">
    <name type="scientific">Smittium mucronatum</name>
    <dbReference type="NCBI Taxonomy" id="133383"/>
    <lineage>
        <taxon>Eukaryota</taxon>
        <taxon>Fungi</taxon>
        <taxon>Fungi incertae sedis</taxon>
        <taxon>Zoopagomycota</taxon>
        <taxon>Kickxellomycotina</taxon>
        <taxon>Harpellomycetes</taxon>
        <taxon>Harpellales</taxon>
        <taxon>Legeriomycetaceae</taxon>
        <taxon>Smittium</taxon>
    </lineage>
</organism>
<evidence type="ECO:0000256" key="8">
    <source>
        <dbReference type="SAM" id="MobiDB-lite"/>
    </source>
</evidence>
<feature type="compositionally biased region" description="Polar residues" evidence="8">
    <location>
        <begin position="110"/>
        <end position="119"/>
    </location>
</feature>
<protein>
    <recommendedName>
        <fullName evidence="3">rRNA-processing protein EFG1</fullName>
    </recommendedName>
    <alternativeName>
        <fullName evidence="4">rRNA-processing protein efg1</fullName>
    </alternativeName>
</protein>
<accession>A0A1R0GW70</accession>
<evidence type="ECO:0000256" key="5">
    <source>
        <dbReference type="ARBA" id="ARBA00022552"/>
    </source>
</evidence>
<dbReference type="AlphaFoldDB" id="A0A1R0GW70"/>
<dbReference type="PANTHER" id="PTHR33911">
    <property type="entry name" value="RRNA-PROCESSING PROTEIN EFG1"/>
    <property type="match status" value="1"/>
</dbReference>
<comment type="caution">
    <text evidence="9">The sequence shown here is derived from an EMBL/GenBank/DDBJ whole genome shotgun (WGS) entry which is preliminary data.</text>
</comment>
<dbReference type="InterPro" id="IPR019310">
    <property type="entry name" value="Efg1"/>
</dbReference>
<dbReference type="Proteomes" id="UP000187455">
    <property type="component" value="Unassembled WGS sequence"/>
</dbReference>
<comment type="subcellular location">
    <subcellularLocation>
        <location evidence="1">Nucleus</location>
        <location evidence="1">Nucleolus</location>
    </subcellularLocation>
</comment>
<dbReference type="STRING" id="133383.A0A1R0GW70"/>
<sequence length="129" mass="14850">MLKKLEKNIHESPQDTELQDQKNELLVDLNYTIFYPNRFKYISLYPPSENSRAERNISNAQLVNIWNLIKDAMAAGELPPDARTVAVEERDEIKKKINSILKFSGVPATDESQPQVETKSIQDDEFLDL</sequence>
<gene>
    <name evidence="9" type="ORF">AYI68_g4769</name>
</gene>
<dbReference type="GO" id="GO:0030688">
    <property type="term" value="C:preribosome, small subunit precursor"/>
    <property type="evidence" value="ECO:0007669"/>
    <property type="project" value="TreeGrafter"/>
</dbReference>